<comment type="catalytic activity">
    <reaction evidence="3">
        <text>5-enolpyruvoyl-6-hydroxy-2-succinyl-cyclohex-3-ene-1-carboxylate = (1R,6R)-6-hydroxy-2-succinyl-cyclohexa-2,4-diene-1-carboxylate + pyruvate</text>
        <dbReference type="Rhea" id="RHEA:25597"/>
        <dbReference type="ChEBI" id="CHEBI:15361"/>
        <dbReference type="ChEBI" id="CHEBI:58689"/>
        <dbReference type="ChEBI" id="CHEBI:58818"/>
        <dbReference type="EC" id="4.2.99.20"/>
    </reaction>
</comment>
<name>A0AAF0I595_9ENTE</name>
<evidence type="ECO:0000313" key="5">
    <source>
        <dbReference type="EMBL" id="WEG72838.1"/>
    </source>
</evidence>
<dbReference type="InterPro" id="IPR000073">
    <property type="entry name" value="AB_hydrolase_1"/>
</dbReference>
<evidence type="ECO:0000256" key="3">
    <source>
        <dbReference type="HAMAP-Rule" id="MF_01660"/>
    </source>
</evidence>
<reference evidence="5" key="1">
    <citation type="submission" date="2022-10" db="EMBL/GenBank/DDBJ databases">
        <title>Vagococcus sp. isolated from poultry meat.</title>
        <authorList>
            <person name="Johansson P."/>
            <person name="Bjorkroth J."/>
        </authorList>
    </citation>
    <scope>NUCLEOTIDE SEQUENCE</scope>
    <source>
        <strain evidence="5">STAA11</strain>
    </source>
</reference>
<comment type="similarity">
    <text evidence="3">Belongs to the AB hydrolase superfamily. MenH family.</text>
</comment>
<dbReference type="SUPFAM" id="SSF53474">
    <property type="entry name" value="alpha/beta-Hydrolases"/>
    <property type="match status" value="1"/>
</dbReference>
<evidence type="ECO:0000313" key="6">
    <source>
        <dbReference type="Proteomes" id="UP001179647"/>
    </source>
</evidence>
<feature type="domain" description="AB hydrolase-1" evidence="4">
    <location>
        <begin position="24"/>
        <end position="258"/>
    </location>
</feature>
<dbReference type="Gene3D" id="3.40.50.1820">
    <property type="entry name" value="alpha/beta hydrolase"/>
    <property type="match status" value="1"/>
</dbReference>
<dbReference type="GO" id="GO:0070205">
    <property type="term" value="F:2-succinyl-6-hydroxy-2,4-cyclohexadiene-1-carboxylate synthase activity"/>
    <property type="evidence" value="ECO:0007669"/>
    <property type="project" value="UniProtKB-UniRule"/>
</dbReference>
<keyword evidence="6" id="KW-1185">Reference proteome</keyword>
<dbReference type="KEGG" id="vie:OL234_07575"/>
<keyword evidence="2 3" id="KW-0456">Lyase</keyword>
<comment type="function">
    <text evidence="3">Catalyzes a proton abstraction reaction that results in 2,5-elimination of pyruvate from 2-succinyl-5-enolpyruvyl-6-hydroxy-3-cyclohexene-1-carboxylate (SEPHCHC) and the formation of 2-succinyl-6-hydroxy-2,4-cyclohexadiene-1-carboxylate (SHCHC).</text>
</comment>
<keyword evidence="1 3" id="KW-0474">Menaquinone biosynthesis</keyword>
<accession>A0AAF0I595</accession>
<sequence>MKLNIRDATYHYEFLRPFDQNKATLICLHGFTGTGATFHESLKQVTQYNVLVVDLLGHGQSTVVIEAFRYQMVELCQDLASLINFLVPGKKHLLGYSMGARVALALAIIYPELMDTLILESGSPGLAKPEERLLRRQSDEQLAIYIQSHPLTDFVDKWENIPLFASQKALTPDVQARLRAERLKQNKEGLAQSLKQMGTGSQPNYWQSLVEIRCPILYIAGELDSKFCAISNRMKASHPCLKQEVISNVGHCVHLEAPNKFREVIIKWLE</sequence>
<protein>
    <recommendedName>
        <fullName evidence="3">Putative 2-succinyl-6-hydroxy-2,4-cyclohexadiene-1-carboxylate synthase</fullName>
        <shortName evidence="3">SHCHC synthase</shortName>
        <ecNumber evidence="3">4.2.99.20</ecNumber>
    </recommendedName>
</protein>
<dbReference type="InterPro" id="IPR022485">
    <property type="entry name" value="SHCHC_synthase_MenH"/>
</dbReference>
<dbReference type="Pfam" id="PF00561">
    <property type="entry name" value="Abhydrolase_1"/>
    <property type="match status" value="1"/>
</dbReference>
<gene>
    <name evidence="3 5" type="primary">menH</name>
    <name evidence="5" type="ORF">OL234_07575</name>
</gene>
<dbReference type="GO" id="GO:0009234">
    <property type="term" value="P:menaquinone biosynthetic process"/>
    <property type="evidence" value="ECO:0007669"/>
    <property type="project" value="UniProtKB-UniRule"/>
</dbReference>
<evidence type="ECO:0000259" key="4">
    <source>
        <dbReference type="Pfam" id="PF00561"/>
    </source>
</evidence>
<dbReference type="PANTHER" id="PTHR42916">
    <property type="entry name" value="2-SUCCINYL-5-ENOLPYRUVYL-6-HYDROXY-3-CYCLOHEXENE-1-CARBOXYLATE SYNTHASE"/>
    <property type="match status" value="1"/>
</dbReference>
<comment type="pathway">
    <text evidence="3">Quinol/quinone metabolism; menaquinone biosynthesis.</text>
</comment>
<dbReference type="EMBL" id="CP110232">
    <property type="protein sequence ID" value="WEG72838.1"/>
    <property type="molecule type" value="Genomic_DNA"/>
</dbReference>
<dbReference type="NCBIfam" id="TIGR03695">
    <property type="entry name" value="menH_SHCHC"/>
    <property type="match status" value="1"/>
</dbReference>
<dbReference type="PRINTS" id="PR00111">
    <property type="entry name" value="ABHYDROLASE"/>
</dbReference>
<evidence type="ECO:0000256" key="2">
    <source>
        <dbReference type="ARBA" id="ARBA00023239"/>
    </source>
</evidence>
<dbReference type="PANTHER" id="PTHR42916:SF1">
    <property type="entry name" value="PROTEIN PHYLLO, CHLOROPLASTIC"/>
    <property type="match status" value="1"/>
</dbReference>
<dbReference type="InterPro" id="IPR029058">
    <property type="entry name" value="AB_hydrolase_fold"/>
</dbReference>
<comment type="pathway">
    <text evidence="3">Quinol/quinone metabolism; 1,4-dihydroxy-2-naphthoate biosynthesis; 1,4-dihydroxy-2-naphthoate from chorismate: step 3/7.</text>
</comment>
<dbReference type="RefSeq" id="WP_275468641.1">
    <property type="nucleotide sequence ID" value="NZ_CP110232.1"/>
</dbReference>
<comment type="subunit">
    <text evidence="3">Monomer.</text>
</comment>
<organism evidence="5 6">
    <name type="scientific">Vagococcus intermedius</name>
    <dbReference type="NCBI Taxonomy" id="2991418"/>
    <lineage>
        <taxon>Bacteria</taxon>
        <taxon>Bacillati</taxon>
        <taxon>Bacillota</taxon>
        <taxon>Bacilli</taxon>
        <taxon>Lactobacillales</taxon>
        <taxon>Enterococcaceae</taxon>
        <taxon>Vagococcus</taxon>
    </lineage>
</organism>
<dbReference type="EC" id="4.2.99.20" evidence="3"/>
<proteinExistence type="inferred from homology"/>
<dbReference type="Proteomes" id="UP001179647">
    <property type="component" value="Chromosome"/>
</dbReference>
<dbReference type="HAMAP" id="MF_01660">
    <property type="entry name" value="MenH"/>
    <property type="match status" value="1"/>
</dbReference>
<dbReference type="AlphaFoldDB" id="A0AAF0I595"/>
<evidence type="ECO:0000256" key="1">
    <source>
        <dbReference type="ARBA" id="ARBA00022428"/>
    </source>
</evidence>